<keyword evidence="2" id="KW-1185">Reference proteome</keyword>
<reference evidence="1 2" key="1">
    <citation type="submission" date="2024-02" db="EMBL/GenBank/DDBJ databases">
        <authorList>
            <person name="Vignale AGUSTIN F."/>
            <person name="Sosa J E."/>
            <person name="Modenutti C."/>
        </authorList>
    </citation>
    <scope>NUCLEOTIDE SEQUENCE [LARGE SCALE GENOMIC DNA]</scope>
</reference>
<evidence type="ECO:0000313" key="1">
    <source>
        <dbReference type="EMBL" id="CAK9183660.1"/>
    </source>
</evidence>
<sequence length="147" mass="16029">MQMSQGILSKQLEKIFQFHVENALNKDTTSVHTRMHLTQNQRGLRSICNYCGRIWERYNSKRKRKRCNWWGKAGVGAGRGTIVGNRAGARRGATIGAGAGRSTITGNRAGVGGGATARNGVGRAVTPRNIARRNVAPTISSLLEKIR</sequence>
<protein>
    <submittedName>
        <fullName evidence="1">Uncharacterized protein</fullName>
    </submittedName>
</protein>
<comment type="caution">
    <text evidence="1">The sequence shown here is derived from an EMBL/GenBank/DDBJ whole genome shotgun (WGS) entry which is preliminary data.</text>
</comment>
<gene>
    <name evidence="1" type="ORF">ILEXP_LOCUS53949</name>
</gene>
<accession>A0ABC8URJ1</accession>
<organism evidence="1 2">
    <name type="scientific">Ilex paraguariensis</name>
    <name type="common">yerba mate</name>
    <dbReference type="NCBI Taxonomy" id="185542"/>
    <lineage>
        <taxon>Eukaryota</taxon>
        <taxon>Viridiplantae</taxon>
        <taxon>Streptophyta</taxon>
        <taxon>Embryophyta</taxon>
        <taxon>Tracheophyta</taxon>
        <taxon>Spermatophyta</taxon>
        <taxon>Magnoliopsida</taxon>
        <taxon>eudicotyledons</taxon>
        <taxon>Gunneridae</taxon>
        <taxon>Pentapetalae</taxon>
        <taxon>asterids</taxon>
        <taxon>campanulids</taxon>
        <taxon>Aquifoliales</taxon>
        <taxon>Aquifoliaceae</taxon>
        <taxon>Ilex</taxon>
    </lineage>
</organism>
<proteinExistence type="predicted"/>
<dbReference type="EMBL" id="CAUOFW020008724">
    <property type="protein sequence ID" value="CAK9183660.1"/>
    <property type="molecule type" value="Genomic_DNA"/>
</dbReference>
<evidence type="ECO:0000313" key="2">
    <source>
        <dbReference type="Proteomes" id="UP001642360"/>
    </source>
</evidence>
<dbReference type="Proteomes" id="UP001642360">
    <property type="component" value="Unassembled WGS sequence"/>
</dbReference>
<name>A0ABC8URJ1_9AQUA</name>
<dbReference type="AlphaFoldDB" id="A0ABC8URJ1"/>